<reference evidence="2 3" key="1">
    <citation type="submission" date="2018-12" db="EMBL/GenBank/DDBJ databases">
        <authorList>
            <person name="Sun L."/>
            <person name="Chen Z."/>
        </authorList>
    </citation>
    <scope>NUCLEOTIDE SEQUENCE [LARGE SCALE GENOMIC DNA]</scope>
    <source>
        <strain evidence="2 3">DSM 15890</strain>
    </source>
</reference>
<dbReference type="InterPro" id="IPR042070">
    <property type="entry name" value="PucR_C-HTH_sf"/>
</dbReference>
<evidence type="ECO:0000313" key="3">
    <source>
        <dbReference type="Proteomes" id="UP000279446"/>
    </source>
</evidence>
<accession>A0A3S1DPX9</accession>
<evidence type="ECO:0000313" key="2">
    <source>
        <dbReference type="EMBL" id="RUT44553.1"/>
    </source>
</evidence>
<dbReference type="InterPro" id="IPR009057">
    <property type="entry name" value="Homeodomain-like_sf"/>
</dbReference>
<dbReference type="Pfam" id="PF13556">
    <property type="entry name" value="HTH_30"/>
    <property type="match status" value="1"/>
</dbReference>
<gene>
    <name evidence="2" type="ORF">EJP82_16445</name>
</gene>
<dbReference type="EMBL" id="RZNY01000014">
    <property type="protein sequence ID" value="RUT44553.1"/>
    <property type="molecule type" value="Genomic_DNA"/>
</dbReference>
<dbReference type="Proteomes" id="UP000279446">
    <property type="component" value="Unassembled WGS sequence"/>
</dbReference>
<evidence type="ECO:0000259" key="1">
    <source>
        <dbReference type="Pfam" id="PF13556"/>
    </source>
</evidence>
<sequence length="333" mass="37959">MDINLLKQQVENIIGAPLPLKTHSSAVQVTRSEVSQLTDREVQLIELLLTAANEGAKPLVPSKREDELRSIELGEWIQERVERKELGCPVPDRMAVKPLLKVPMLPFLLSGEKSSGLVIQFSKLNKLLRSYFGGDIVLLPLKEDWLILVSEDLLEDLREESKEGMSAEREMLGELCQGLYELITNEWVGGGFYLAVGDLVTSDELIVGSVVSLSETLLLGRMFYVTEHIHLPWELQLERLIYSIPESQRSQFIEENGIHLSVLKDEETRTTLEAFFQLDCNMSETAKRLYVHRNTLIYRMDKFKQETGLDVRTFQDAVLVKLGLLLYKVTKRT</sequence>
<dbReference type="RefSeq" id="WP_127193162.1">
    <property type="nucleotide sequence ID" value="NZ_RZNY01000014.1"/>
</dbReference>
<dbReference type="InterPro" id="IPR051448">
    <property type="entry name" value="CdaR-like_regulators"/>
</dbReference>
<proteinExistence type="predicted"/>
<dbReference type="PANTHER" id="PTHR33744:SF15">
    <property type="entry name" value="CARBOHYDRATE DIACID REGULATOR"/>
    <property type="match status" value="1"/>
</dbReference>
<name>A0A3S1DPX9_9BACL</name>
<organism evidence="2 3">
    <name type="scientific">Paenibacillus anaericanus</name>
    <dbReference type="NCBI Taxonomy" id="170367"/>
    <lineage>
        <taxon>Bacteria</taxon>
        <taxon>Bacillati</taxon>
        <taxon>Bacillota</taxon>
        <taxon>Bacilli</taxon>
        <taxon>Bacillales</taxon>
        <taxon>Paenibacillaceae</taxon>
        <taxon>Paenibacillus</taxon>
    </lineage>
</organism>
<dbReference type="SUPFAM" id="SSF46689">
    <property type="entry name" value="Homeodomain-like"/>
    <property type="match status" value="1"/>
</dbReference>
<dbReference type="InterPro" id="IPR025736">
    <property type="entry name" value="PucR_C-HTH_dom"/>
</dbReference>
<comment type="caution">
    <text evidence="2">The sequence shown here is derived from an EMBL/GenBank/DDBJ whole genome shotgun (WGS) entry which is preliminary data.</text>
</comment>
<feature type="domain" description="PucR C-terminal helix-turn-helix" evidence="1">
    <location>
        <begin position="270"/>
        <end position="325"/>
    </location>
</feature>
<dbReference type="Gene3D" id="1.10.10.2840">
    <property type="entry name" value="PucR C-terminal helix-turn-helix domain"/>
    <property type="match status" value="1"/>
</dbReference>
<dbReference type="AlphaFoldDB" id="A0A3S1DPX9"/>
<dbReference type="PANTHER" id="PTHR33744">
    <property type="entry name" value="CARBOHYDRATE DIACID REGULATOR"/>
    <property type="match status" value="1"/>
</dbReference>
<dbReference type="OrthoDB" id="9792148at2"/>
<protein>
    <submittedName>
        <fullName evidence="2">PucR family transcriptional regulator</fullName>
    </submittedName>
</protein>
<keyword evidence="3" id="KW-1185">Reference proteome</keyword>